<accession>A0ACC2Q4Y1</accession>
<dbReference type="Proteomes" id="UP001231649">
    <property type="component" value="Chromosome 26"/>
</dbReference>
<evidence type="ECO:0000313" key="2">
    <source>
        <dbReference type="Proteomes" id="UP001231649"/>
    </source>
</evidence>
<name>A0ACC2Q4Y1_9NEOP</name>
<sequence>MARIAQSEREPFGPSGHPFYISQYLPSGIKMRIIHYPKLIEQEETVATSLKNCSVVMDGQNQLHYMYEKSRIPFVFGCETNKYAEYLKKQFTRFKRANVKCYILFKGGDKDIEKKIKKFQQEFFDFDTNCVFVPPIFSKDATVEVIKAIGIDYAFCVTDTKDECVALALKLECPIISYDIEYCFRRAPYIPSSTMKFDDRTKSIQCRQFKLRNFLQKNSLTEEKTAIFAALTDISVFPLEFFDSLLETWGVSCNPQYVKLRHLIIWLSNHSEQEARDGISTKLTTNEDRSKFWFNYYKILTNMRNVEPGHVTEYLLSSNIPIMKQDPEWFEKGVVCKHVSPVYINLYKWKVIDGSWVIDEKSEDSIFLSIDLIKYAYNLMTNFREGKFKVYQDANRYIEIPTHDPNVCRPVYDCKESVFENGWDEVKQLKLFEHFLTENCINIDALNKLPPDCVVLFTGLIYFALKKELESEDVTKEVYAVILSYVLLSLVFNTETCSKDWREHLKIQRVAAKYFQYDEEEAKRIYNGEIYKKLSELQFCIQHMNYLNTLCGSPYESIQYRKMYNGTLVYNMLCEMRKRDVEDFVNELFQMTPSVLALVKDLFEIYQELFL</sequence>
<keyword evidence="2" id="KW-1185">Reference proteome</keyword>
<organism evidence="1 2">
    <name type="scientific">Mythimna loreyi</name>
    <dbReference type="NCBI Taxonomy" id="667449"/>
    <lineage>
        <taxon>Eukaryota</taxon>
        <taxon>Metazoa</taxon>
        <taxon>Ecdysozoa</taxon>
        <taxon>Arthropoda</taxon>
        <taxon>Hexapoda</taxon>
        <taxon>Insecta</taxon>
        <taxon>Pterygota</taxon>
        <taxon>Neoptera</taxon>
        <taxon>Endopterygota</taxon>
        <taxon>Lepidoptera</taxon>
        <taxon>Glossata</taxon>
        <taxon>Ditrysia</taxon>
        <taxon>Noctuoidea</taxon>
        <taxon>Noctuidae</taxon>
        <taxon>Noctuinae</taxon>
        <taxon>Hadenini</taxon>
        <taxon>Mythimna</taxon>
    </lineage>
</organism>
<reference evidence="1" key="1">
    <citation type="submission" date="2023-03" db="EMBL/GenBank/DDBJ databases">
        <title>Chromosome-level genomes of two armyworms, Mythimna separata and Mythimna loreyi, provide insights into the biosynthesis and reception of sex pheromones.</title>
        <authorList>
            <person name="Zhao H."/>
        </authorList>
    </citation>
    <scope>NUCLEOTIDE SEQUENCE</scope>
    <source>
        <strain evidence="1">BeijingLab</strain>
    </source>
</reference>
<protein>
    <submittedName>
        <fullName evidence="1">Uncharacterized protein</fullName>
    </submittedName>
</protein>
<dbReference type="EMBL" id="CM056802">
    <property type="protein sequence ID" value="KAJ8708123.1"/>
    <property type="molecule type" value="Genomic_DNA"/>
</dbReference>
<comment type="caution">
    <text evidence="1">The sequence shown here is derived from an EMBL/GenBank/DDBJ whole genome shotgun (WGS) entry which is preliminary data.</text>
</comment>
<gene>
    <name evidence="1" type="ORF">PYW08_010489</name>
</gene>
<proteinExistence type="predicted"/>
<evidence type="ECO:0000313" key="1">
    <source>
        <dbReference type="EMBL" id="KAJ8708123.1"/>
    </source>
</evidence>